<dbReference type="SUPFAM" id="SSF50965">
    <property type="entry name" value="Galactose oxidase, central domain"/>
    <property type="match status" value="1"/>
</dbReference>
<evidence type="ECO:0000259" key="1">
    <source>
        <dbReference type="Pfam" id="PF00646"/>
    </source>
</evidence>
<evidence type="ECO:0000313" key="3">
    <source>
        <dbReference type="EMBL" id="CAL5074179.1"/>
    </source>
</evidence>
<dbReference type="SUPFAM" id="SSF81383">
    <property type="entry name" value="F-box domain"/>
    <property type="match status" value="1"/>
</dbReference>
<gene>
    <name evidence="3" type="ORF">URODEC1_LOCUS105060</name>
</gene>
<dbReference type="Pfam" id="PF23635">
    <property type="entry name" value="Beta-prop_AT5G49610-like"/>
    <property type="match status" value="1"/>
</dbReference>
<dbReference type="InterPro" id="IPR011043">
    <property type="entry name" value="Gal_Oxase/kelch_b-propeller"/>
</dbReference>
<accession>A0ABC9FET6</accession>
<reference evidence="3 4" key="2">
    <citation type="submission" date="2024-10" db="EMBL/GenBank/DDBJ databases">
        <authorList>
            <person name="Ryan C."/>
        </authorList>
    </citation>
    <scope>NUCLEOTIDE SEQUENCE [LARGE SCALE GENOMIC DNA]</scope>
</reference>
<reference evidence="4" key="1">
    <citation type="submission" date="2024-06" db="EMBL/GenBank/DDBJ databases">
        <authorList>
            <person name="Ryan C."/>
        </authorList>
    </citation>
    <scope>NUCLEOTIDE SEQUENCE [LARGE SCALE GENOMIC DNA]</scope>
</reference>
<feature type="domain" description="F-box" evidence="1">
    <location>
        <begin position="28"/>
        <end position="67"/>
    </location>
</feature>
<dbReference type="InterPro" id="IPR001810">
    <property type="entry name" value="F-box_dom"/>
</dbReference>
<feature type="domain" description="F-box protein AT5G49610-like beta-propeller" evidence="2">
    <location>
        <begin position="112"/>
        <end position="369"/>
    </location>
</feature>
<name>A0ABC9FET6_9POAL</name>
<proteinExistence type="predicted"/>
<dbReference type="InterPro" id="IPR056594">
    <property type="entry name" value="AT5G49610-like_b-prop"/>
</dbReference>
<dbReference type="Pfam" id="PF00646">
    <property type="entry name" value="F-box"/>
    <property type="match status" value="1"/>
</dbReference>
<keyword evidence="4" id="KW-1185">Reference proteome</keyword>
<protein>
    <recommendedName>
        <fullName evidence="5">F-box domain-containing protein</fullName>
    </recommendedName>
</protein>
<dbReference type="EMBL" id="OZ075116">
    <property type="protein sequence ID" value="CAL5074179.1"/>
    <property type="molecule type" value="Genomic_DNA"/>
</dbReference>
<dbReference type="PANTHER" id="PTHR32133">
    <property type="entry name" value="OS07G0120400 PROTEIN"/>
    <property type="match status" value="1"/>
</dbReference>
<organism evidence="3 4">
    <name type="scientific">Urochloa decumbens</name>
    <dbReference type="NCBI Taxonomy" id="240449"/>
    <lineage>
        <taxon>Eukaryota</taxon>
        <taxon>Viridiplantae</taxon>
        <taxon>Streptophyta</taxon>
        <taxon>Embryophyta</taxon>
        <taxon>Tracheophyta</taxon>
        <taxon>Spermatophyta</taxon>
        <taxon>Magnoliopsida</taxon>
        <taxon>Liliopsida</taxon>
        <taxon>Poales</taxon>
        <taxon>Poaceae</taxon>
        <taxon>PACMAD clade</taxon>
        <taxon>Panicoideae</taxon>
        <taxon>Panicodae</taxon>
        <taxon>Paniceae</taxon>
        <taxon>Melinidinae</taxon>
        <taxon>Urochloa</taxon>
    </lineage>
</organism>
<dbReference type="Proteomes" id="UP001497457">
    <property type="component" value="Chromosome 6rd"/>
</dbReference>
<evidence type="ECO:0008006" key="5">
    <source>
        <dbReference type="Google" id="ProtNLM"/>
    </source>
</evidence>
<dbReference type="InterPro" id="IPR036047">
    <property type="entry name" value="F-box-like_dom_sf"/>
</dbReference>
<evidence type="ECO:0000313" key="4">
    <source>
        <dbReference type="Proteomes" id="UP001497457"/>
    </source>
</evidence>
<dbReference type="PANTHER" id="PTHR32133:SF408">
    <property type="entry name" value="OS07G0120400 PROTEIN"/>
    <property type="match status" value="1"/>
</dbReference>
<sequence>MGNSISSYSSYLACPNKEMALPSTPPALSDVVVDEILRRLPPEEPACLVRSSLVCKPWHLLLSEPTFPRRYRELHCTPPVLGFLYNKCFVPTTTFDPPLFPPAFDCFSWVALDCRHGRVLLHTMNPTCLVIWDPITNEKHFLPQVPDEPCNHLTAAVLCAANDCNHMNCHGGPFLVVFGCTADEDVMGDASVTWMSVYSSETEEWSVPTWIHLGPISRSQDVMGPSLLIGNMLYFLLEDGRRILKYDLGGHHLLVMNTPPLPVGNMALVKAEDGGLEVAGVEGYNLRLWSWRGAAGWVQGKVIELDMMISMDIGDPSTKLLVVGFSDGANTIFVSANDGIFSVELRSDSVRKICDRKIFDAIIPYASFYTPDYARGRLQPPVRM</sequence>
<dbReference type="AlphaFoldDB" id="A0ABC9FET6"/>
<evidence type="ECO:0000259" key="2">
    <source>
        <dbReference type="Pfam" id="PF23635"/>
    </source>
</evidence>